<name>A0AAQ2XKU4_9LACO</name>
<feature type="compositionally biased region" description="Basic and acidic residues" evidence="1">
    <location>
        <begin position="65"/>
        <end position="74"/>
    </location>
</feature>
<evidence type="ECO:0000313" key="3">
    <source>
        <dbReference type="Proteomes" id="UP001222683"/>
    </source>
</evidence>
<organism evidence="2 3">
    <name type="scientific">Ligilactobacillus ruminis</name>
    <dbReference type="NCBI Taxonomy" id="1623"/>
    <lineage>
        <taxon>Bacteria</taxon>
        <taxon>Bacillati</taxon>
        <taxon>Bacillota</taxon>
        <taxon>Bacilli</taxon>
        <taxon>Lactobacillales</taxon>
        <taxon>Lactobacillaceae</taxon>
        <taxon>Ligilactobacillus</taxon>
    </lineage>
</organism>
<dbReference type="EMBL" id="CP117692">
    <property type="protein sequence ID" value="WDC82821.1"/>
    <property type="molecule type" value="Genomic_DNA"/>
</dbReference>
<gene>
    <name evidence="2" type="ORF">PSR59_04215</name>
</gene>
<feature type="region of interest" description="Disordered" evidence="1">
    <location>
        <begin position="65"/>
        <end position="87"/>
    </location>
</feature>
<dbReference type="Proteomes" id="UP001222683">
    <property type="component" value="Chromosome"/>
</dbReference>
<sequence>MGRKSKYSADFNLMIIHETETSGITRTSRKYSLSDHTIRHGLRGRTQLSQWIIGSNESILEDYRSGKRDSEMKGRKTPTVRPSFGNY</sequence>
<protein>
    <submittedName>
        <fullName evidence="2">Uncharacterized protein</fullName>
    </submittedName>
</protein>
<reference evidence="2" key="1">
    <citation type="submission" date="2023-02" db="EMBL/GenBank/DDBJ databases">
        <title>Complete genome sequence of Lactobacillus ruminis CACC888 isolated from Pig feces.</title>
        <authorList>
            <person name="Park S."/>
            <person name="Park M.A."/>
            <person name="Kim D.-H."/>
            <person name="Kim Y."/>
        </authorList>
    </citation>
    <scope>NUCLEOTIDE SEQUENCE</scope>
    <source>
        <strain evidence="2">CACC888</strain>
    </source>
</reference>
<proteinExistence type="predicted"/>
<accession>A0AAQ2XKU4</accession>
<evidence type="ECO:0000256" key="1">
    <source>
        <dbReference type="SAM" id="MobiDB-lite"/>
    </source>
</evidence>
<evidence type="ECO:0000313" key="2">
    <source>
        <dbReference type="EMBL" id="WDC82821.1"/>
    </source>
</evidence>
<dbReference type="AlphaFoldDB" id="A0AAQ2XKU4"/>